<evidence type="ECO:0000259" key="3">
    <source>
        <dbReference type="PROSITE" id="PS51192"/>
    </source>
</evidence>
<gene>
    <name evidence="5" type="ORF">AaeL_AAEL004253</name>
    <name evidence="4" type="ORF">AaeL_AAEL004864</name>
</gene>
<dbReference type="EMBL" id="CH477318">
    <property type="protein sequence ID" value="EAT43714.1"/>
    <property type="molecule type" value="Genomic_DNA"/>
</dbReference>
<keyword evidence="2" id="KW-0347">Helicase</keyword>
<dbReference type="InterPro" id="IPR014001">
    <property type="entry name" value="Helicase_ATP-bd"/>
</dbReference>
<dbReference type="PaxDb" id="7159-AAEL004253-PA"/>
<dbReference type="HOGENOM" id="CLU_1705691_0_0_1"/>
<dbReference type="AlphaFoldDB" id="Q17BQ3"/>
<feature type="domain" description="Helicase ATP-binding" evidence="3">
    <location>
        <begin position="29"/>
        <end position="151"/>
    </location>
</feature>
<dbReference type="eggNOG" id="KOG0331">
    <property type="taxonomic scope" value="Eukaryota"/>
</dbReference>
<reference evidence="4" key="3">
    <citation type="submission" date="2012-09" db="EMBL/GenBank/DDBJ databases">
        <authorList>
            <consortium name="VectorBase"/>
        </authorList>
    </citation>
    <scope>NUCLEOTIDE SEQUENCE</scope>
    <source>
        <strain evidence="4">Liverpool</strain>
    </source>
</reference>
<proteinExistence type="predicted"/>
<dbReference type="InterPro" id="IPR027417">
    <property type="entry name" value="P-loop_NTPase"/>
</dbReference>
<dbReference type="InterPro" id="IPR011545">
    <property type="entry name" value="DEAD/DEAH_box_helicase_dom"/>
</dbReference>
<reference evidence="4" key="2">
    <citation type="journal article" date="2007" name="Science">
        <title>Genome sequence of Aedes aegypti, a major arbovirus vector.</title>
        <authorList>
            <person name="Nene V."/>
            <person name="Wortman J.R."/>
            <person name="Lawson D."/>
            <person name="Haas B."/>
            <person name="Kodira C."/>
            <person name="Tu Z.J."/>
            <person name="Loftus B."/>
            <person name="Xi Z."/>
            <person name="Megy K."/>
            <person name="Grabherr M."/>
            <person name="Ren Q."/>
            <person name="Zdobnov E.M."/>
            <person name="Lobo N.F."/>
            <person name="Campbell K.S."/>
            <person name="Brown S.E."/>
            <person name="Bonaldo M.F."/>
            <person name="Zhu J."/>
            <person name="Sinkins S.P."/>
            <person name="Hogenkamp D.G."/>
            <person name="Amedeo P."/>
            <person name="Arensburger P."/>
            <person name="Atkinson P.W."/>
            <person name="Bidwell S."/>
            <person name="Biedler J."/>
            <person name="Birney E."/>
            <person name="Bruggner R.V."/>
            <person name="Costas J."/>
            <person name="Coy M.R."/>
            <person name="Crabtree J."/>
            <person name="Crawford M."/>
            <person name="Debruyn B."/>
            <person name="Decaprio D."/>
            <person name="Eiglmeier K."/>
            <person name="Eisenstadt E."/>
            <person name="El-Dorry H."/>
            <person name="Gelbart W.M."/>
            <person name="Gomes S.L."/>
            <person name="Hammond M."/>
            <person name="Hannick L.I."/>
            <person name="Hogan J.R."/>
            <person name="Holmes M.H."/>
            <person name="Jaffe D."/>
            <person name="Johnston J.S."/>
            <person name="Kennedy R.C."/>
            <person name="Koo H."/>
            <person name="Kravitz S."/>
            <person name="Kriventseva E.V."/>
            <person name="Kulp D."/>
            <person name="Labutti K."/>
            <person name="Lee E."/>
            <person name="Li S."/>
            <person name="Lovin D.D."/>
            <person name="Mao C."/>
            <person name="Mauceli E."/>
            <person name="Menck C.F."/>
            <person name="Miller J.R."/>
            <person name="Montgomery P."/>
            <person name="Mori A."/>
            <person name="Nascimento A.L."/>
            <person name="Naveira H.F."/>
            <person name="Nusbaum C."/>
            <person name="O'leary S."/>
            <person name="Orvis J."/>
            <person name="Pertea M."/>
            <person name="Quesneville H."/>
            <person name="Reidenbach K.R."/>
            <person name="Rogers Y.H."/>
            <person name="Roth C.W."/>
            <person name="Schneider J.R."/>
            <person name="Schatz M."/>
            <person name="Shumway M."/>
            <person name="Stanke M."/>
            <person name="Stinson E.O."/>
            <person name="Tubio J.M."/>
            <person name="Vanzee J.P."/>
            <person name="Verjovski-Almeida S."/>
            <person name="Werner D."/>
            <person name="White O."/>
            <person name="Wyder S."/>
            <person name="Zeng Q."/>
            <person name="Zhao Q."/>
            <person name="Zhao Y."/>
            <person name="Hill C.A."/>
            <person name="Raikhel A.S."/>
            <person name="Soares M.B."/>
            <person name="Knudson D.L."/>
            <person name="Lee N.H."/>
            <person name="Galagan J."/>
            <person name="Salzberg S.L."/>
            <person name="Paulsen I.T."/>
            <person name="Dimopoulos G."/>
            <person name="Collins F.H."/>
            <person name="Birren B."/>
            <person name="Fraser-Liggett C.M."/>
            <person name="Severson D.W."/>
        </authorList>
    </citation>
    <scope>NUCLEOTIDE SEQUENCE [LARGE SCALE GENOMIC DNA]</scope>
    <source>
        <strain evidence="4">Liverpool</strain>
    </source>
</reference>
<evidence type="ECO:0000313" key="6">
    <source>
        <dbReference type="Proteomes" id="UP000682892"/>
    </source>
</evidence>
<keyword evidence="2" id="KW-0547">Nucleotide-binding</keyword>
<dbReference type="Proteomes" id="UP000682892">
    <property type="component" value="Chromosome 1"/>
</dbReference>
<dbReference type="GO" id="GO:0004386">
    <property type="term" value="F:helicase activity"/>
    <property type="evidence" value="ECO:0007669"/>
    <property type="project" value="UniProtKB-KW"/>
</dbReference>
<dbReference type="GO" id="GO:0003676">
    <property type="term" value="F:nucleic acid binding"/>
    <property type="evidence" value="ECO:0007669"/>
    <property type="project" value="InterPro"/>
</dbReference>
<evidence type="ECO:0000256" key="2">
    <source>
        <dbReference type="ARBA" id="ARBA00022806"/>
    </source>
</evidence>
<keyword evidence="1" id="KW-0378">Hydrolase</keyword>
<evidence type="ECO:0000313" key="5">
    <source>
        <dbReference type="EMBL" id="EAT44371.1"/>
    </source>
</evidence>
<dbReference type="GO" id="GO:0010468">
    <property type="term" value="P:regulation of gene expression"/>
    <property type="evidence" value="ECO:0007669"/>
    <property type="project" value="UniProtKB-ARBA"/>
</dbReference>
<dbReference type="PANTHER" id="PTHR47958">
    <property type="entry name" value="ATP-DEPENDENT RNA HELICASE DBP3"/>
    <property type="match status" value="1"/>
</dbReference>
<dbReference type="EMBL" id="CH477297">
    <property type="protein sequence ID" value="EAT44371.1"/>
    <property type="molecule type" value="Genomic_DNA"/>
</dbReference>
<dbReference type="VEuPathDB" id="VectorBase:AAEL028148"/>
<evidence type="ECO:0000256" key="1">
    <source>
        <dbReference type="ARBA" id="ARBA00022801"/>
    </source>
</evidence>
<accession>Q17BQ3</accession>
<reference evidence="4" key="1">
    <citation type="submission" date="2005-10" db="EMBL/GenBank/DDBJ databases">
        <authorList>
            <person name="Loftus B.J."/>
            <person name="Nene V.M."/>
            <person name="Hannick L.I."/>
            <person name="Bidwell S."/>
            <person name="Haas B."/>
            <person name="Amedeo P."/>
            <person name="Orvis J."/>
            <person name="Wortman J.R."/>
            <person name="White O.R."/>
            <person name="Salzberg S."/>
            <person name="Shumway M."/>
            <person name="Koo H."/>
            <person name="Zhao Y."/>
            <person name="Holmes M."/>
            <person name="Miller J."/>
            <person name="Schatz M."/>
            <person name="Pop M."/>
            <person name="Pai G."/>
            <person name="Utterback T."/>
            <person name="Rogers Y.-H."/>
            <person name="Kravitz S."/>
            <person name="Fraser C.M."/>
        </authorList>
    </citation>
    <scope>NUCLEOTIDE SEQUENCE</scope>
    <source>
        <strain evidence="4">Liverpool</strain>
    </source>
</reference>
<name>Q17BQ3_AEDAE</name>
<dbReference type="PROSITE" id="PS51192">
    <property type="entry name" value="HELICASE_ATP_BIND_1"/>
    <property type="match status" value="1"/>
</dbReference>
<dbReference type="GO" id="GO:0016787">
    <property type="term" value="F:hydrolase activity"/>
    <property type="evidence" value="ECO:0007669"/>
    <property type="project" value="UniProtKB-KW"/>
</dbReference>
<dbReference type="SUPFAM" id="SSF52540">
    <property type="entry name" value="P-loop containing nucleoside triphosphate hydrolases"/>
    <property type="match status" value="1"/>
</dbReference>
<evidence type="ECO:0000313" key="4">
    <source>
        <dbReference type="EMBL" id="EAT43714.1"/>
    </source>
</evidence>
<protein>
    <submittedName>
        <fullName evidence="5">AAEL004253-PA</fullName>
    </submittedName>
    <submittedName>
        <fullName evidence="4">AAEL004864-PA</fullName>
    </submittedName>
</protein>
<keyword evidence="2" id="KW-0067">ATP-binding</keyword>
<sequence length="154" mass="17288">MQHLTFQGSGISDRDCRCLRGVNHSNSDPVARLASRYMVGITKTGSGKTLSYLLPALMPIDEQSRLRRGDGPIALILAPTRELAQQIKQVTDDFGRAIKIKNICLFGGSAKRRSSYLVLDEADQMLALKSNGLFIRVNNHHWNHMVERISKQQR</sequence>
<dbReference type="Pfam" id="PF00270">
    <property type="entry name" value="DEAD"/>
    <property type="match status" value="1"/>
</dbReference>
<dbReference type="Gene3D" id="3.40.50.300">
    <property type="entry name" value="P-loop containing nucleotide triphosphate hydrolases"/>
    <property type="match status" value="1"/>
</dbReference>
<dbReference type="STRING" id="7159.Q17BQ3"/>
<dbReference type="GO" id="GO:0005524">
    <property type="term" value="F:ATP binding"/>
    <property type="evidence" value="ECO:0007669"/>
    <property type="project" value="InterPro"/>
</dbReference>
<organism evidence="4 6">
    <name type="scientific">Aedes aegypti</name>
    <name type="common">Yellowfever mosquito</name>
    <name type="synonym">Culex aegypti</name>
    <dbReference type="NCBI Taxonomy" id="7159"/>
    <lineage>
        <taxon>Eukaryota</taxon>
        <taxon>Metazoa</taxon>
        <taxon>Ecdysozoa</taxon>
        <taxon>Arthropoda</taxon>
        <taxon>Hexapoda</taxon>
        <taxon>Insecta</taxon>
        <taxon>Pterygota</taxon>
        <taxon>Neoptera</taxon>
        <taxon>Endopterygota</taxon>
        <taxon>Diptera</taxon>
        <taxon>Nematocera</taxon>
        <taxon>Culicoidea</taxon>
        <taxon>Culicidae</taxon>
        <taxon>Culicinae</taxon>
        <taxon>Aedini</taxon>
        <taxon>Aedes</taxon>
        <taxon>Stegomyia</taxon>
    </lineage>
</organism>
<accession>Q17DB9</accession>